<dbReference type="AlphaFoldDB" id="A0A0F9JCH9"/>
<evidence type="ECO:0000313" key="1">
    <source>
        <dbReference type="EMBL" id="KKM67509.1"/>
    </source>
</evidence>
<organism evidence="1">
    <name type="scientific">marine sediment metagenome</name>
    <dbReference type="NCBI Taxonomy" id="412755"/>
    <lineage>
        <taxon>unclassified sequences</taxon>
        <taxon>metagenomes</taxon>
        <taxon>ecological metagenomes</taxon>
    </lineage>
</organism>
<protein>
    <recommendedName>
        <fullName evidence="2">IS30 family transposase</fullName>
    </recommendedName>
</protein>
<dbReference type="PANTHER" id="PTHR10948:SF23">
    <property type="entry name" value="TRANSPOSASE INSI FOR INSERTION SEQUENCE ELEMENT IS30A-RELATED"/>
    <property type="match status" value="1"/>
</dbReference>
<sequence>KYTSNLRPVNVTAVHRDISILRDRFDAGWSPEQTAGRMRLEHHPVRVSHETIYRYAHSKDGHVEKFYRHLPEHRMPLRLRGTRKHHRRKFFEELAIARRPDVIADRNQFGHWEWDLVMFRNEFGKANVARWSNVSVGLLSSSRTQIGSQSQ</sequence>
<gene>
    <name evidence="1" type="ORF">LCGC14_1470420</name>
</gene>
<dbReference type="GO" id="GO:0032196">
    <property type="term" value="P:transposition"/>
    <property type="evidence" value="ECO:0007669"/>
    <property type="project" value="TreeGrafter"/>
</dbReference>
<dbReference type="InterPro" id="IPR051917">
    <property type="entry name" value="Transposase-Integrase"/>
</dbReference>
<reference evidence="1" key="1">
    <citation type="journal article" date="2015" name="Nature">
        <title>Complex archaea that bridge the gap between prokaryotes and eukaryotes.</title>
        <authorList>
            <person name="Spang A."/>
            <person name="Saw J.H."/>
            <person name="Jorgensen S.L."/>
            <person name="Zaremba-Niedzwiedzka K."/>
            <person name="Martijn J."/>
            <person name="Lind A.E."/>
            <person name="van Eijk R."/>
            <person name="Schleper C."/>
            <person name="Guy L."/>
            <person name="Ettema T.J."/>
        </authorList>
    </citation>
    <scope>NUCLEOTIDE SEQUENCE</scope>
</reference>
<dbReference type="PANTHER" id="PTHR10948">
    <property type="entry name" value="TRANSPOSASE"/>
    <property type="match status" value="1"/>
</dbReference>
<accession>A0A0F9JCH9</accession>
<feature type="non-terminal residue" evidence="1">
    <location>
        <position position="1"/>
    </location>
</feature>
<dbReference type="InterPro" id="IPR053392">
    <property type="entry name" value="Transposase_IS30-like"/>
</dbReference>
<comment type="caution">
    <text evidence="1">The sequence shown here is derived from an EMBL/GenBank/DDBJ whole genome shotgun (WGS) entry which is preliminary data.</text>
</comment>
<name>A0A0F9JCH9_9ZZZZ</name>
<dbReference type="GO" id="GO:0005829">
    <property type="term" value="C:cytosol"/>
    <property type="evidence" value="ECO:0007669"/>
    <property type="project" value="TreeGrafter"/>
</dbReference>
<evidence type="ECO:0008006" key="2">
    <source>
        <dbReference type="Google" id="ProtNLM"/>
    </source>
</evidence>
<dbReference type="GO" id="GO:0004803">
    <property type="term" value="F:transposase activity"/>
    <property type="evidence" value="ECO:0007669"/>
    <property type="project" value="TreeGrafter"/>
</dbReference>
<dbReference type="EMBL" id="LAZR01010335">
    <property type="protein sequence ID" value="KKM67509.1"/>
    <property type="molecule type" value="Genomic_DNA"/>
</dbReference>
<dbReference type="NCBIfam" id="NF033563">
    <property type="entry name" value="transpos_IS30"/>
    <property type="match status" value="1"/>
</dbReference>
<proteinExistence type="predicted"/>